<reference evidence="4 5" key="1">
    <citation type="journal article" date="2016" name="Nat. Commun.">
        <title>Thousands of microbial genomes shed light on interconnected biogeochemical processes in an aquifer system.</title>
        <authorList>
            <person name="Anantharaman K."/>
            <person name="Brown C.T."/>
            <person name="Hug L.A."/>
            <person name="Sharon I."/>
            <person name="Castelle C.J."/>
            <person name="Probst A.J."/>
            <person name="Thomas B.C."/>
            <person name="Singh A."/>
            <person name="Wilkins M.J."/>
            <person name="Karaoz U."/>
            <person name="Brodie E.L."/>
            <person name="Williams K.H."/>
            <person name="Hubbard S.S."/>
            <person name="Banfield J.F."/>
        </authorList>
    </citation>
    <scope>NUCLEOTIDE SEQUENCE [LARGE SCALE GENOMIC DNA]</scope>
</reference>
<keyword evidence="2" id="KW-1133">Transmembrane helix</keyword>
<evidence type="ECO:0000256" key="1">
    <source>
        <dbReference type="SAM" id="Coils"/>
    </source>
</evidence>
<dbReference type="InterPro" id="IPR018711">
    <property type="entry name" value="NAGPA"/>
</dbReference>
<evidence type="ECO:0000256" key="2">
    <source>
        <dbReference type="SAM" id="Phobius"/>
    </source>
</evidence>
<comment type="caution">
    <text evidence="4">The sequence shown here is derived from an EMBL/GenBank/DDBJ whole genome shotgun (WGS) entry which is preliminary data.</text>
</comment>
<feature type="domain" description="Phosphodiester glycosidase" evidence="3">
    <location>
        <begin position="224"/>
        <end position="389"/>
    </location>
</feature>
<organism evidence="4 5">
    <name type="scientific">Candidatus Gottesmanbacteria bacterium RIFCSPHIGHO2_01_FULL_39_10</name>
    <dbReference type="NCBI Taxonomy" id="1798375"/>
    <lineage>
        <taxon>Bacteria</taxon>
        <taxon>Candidatus Gottesmaniibacteriota</taxon>
    </lineage>
</organism>
<protein>
    <recommendedName>
        <fullName evidence="3">Phosphodiester glycosidase domain-containing protein</fullName>
    </recommendedName>
</protein>
<name>A0A1F5ZT34_9BACT</name>
<dbReference type="Pfam" id="PF09992">
    <property type="entry name" value="NAGPA"/>
    <property type="match status" value="1"/>
</dbReference>
<keyword evidence="1" id="KW-0175">Coiled coil</keyword>
<gene>
    <name evidence="4" type="ORF">A2773_03680</name>
</gene>
<accession>A0A1F5ZT34</accession>
<feature type="transmembrane region" description="Helical" evidence="2">
    <location>
        <begin position="15"/>
        <end position="32"/>
    </location>
</feature>
<sequence>MPKLPIFSKLSKYKLYIATFVLGSLIVGLLVIQSIKISNEKKQNDVRLSESSIKIQKIEKELATLKKEDQYVKNKQLEATISAIEKTYKEAVGVYEELIELKKKSNKTEKLEESFALSLSLLSLRNYTSASATLADIRGEIKKSSDSIAVLSTVPTNVATNNTPPSSGYSRQAVDSDVGKFIVNIISADLNSTRVVVDTAFEQNCSNDCPVASLADYAGRSGAFAAINGPYFCPAEYPSCAGKTNSFDTLLMNKNKVYFNSDNNIYSNVPAVIFSGNSARWVGKSLEWGRDTGVDSVIANQPLLTLGGQIMFGGDGDPKKGSRGPRSFIGNTGSKVYIGVVSNATVAEAAHVVKTLGIENALNLDSGGSTALWSGGKYIAGPGRNTPFGILLVGK</sequence>
<keyword evidence="2" id="KW-0472">Membrane</keyword>
<dbReference type="EMBL" id="MFJE01000004">
    <property type="protein sequence ID" value="OGG15267.1"/>
    <property type="molecule type" value="Genomic_DNA"/>
</dbReference>
<evidence type="ECO:0000313" key="4">
    <source>
        <dbReference type="EMBL" id="OGG15267.1"/>
    </source>
</evidence>
<evidence type="ECO:0000313" key="5">
    <source>
        <dbReference type="Proteomes" id="UP000177383"/>
    </source>
</evidence>
<evidence type="ECO:0000259" key="3">
    <source>
        <dbReference type="Pfam" id="PF09992"/>
    </source>
</evidence>
<proteinExistence type="predicted"/>
<feature type="coiled-coil region" evidence="1">
    <location>
        <begin position="48"/>
        <end position="75"/>
    </location>
</feature>
<dbReference type="STRING" id="1798375.A2773_03680"/>
<keyword evidence="2" id="KW-0812">Transmembrane</keyword>
<dbReference type="Proteomes" id="UP000177383">
    <property type="component" value="Unassembled WGS sequence"/>
</dbReference>
<dbReference type="AlphaFoldDB" id="A0A1F5ZT34"/>